<dbReference type="Gene3D" id="3.20.10.10">
    <property type="entry name" value="D-amino Acid Aminotransferase, subunit A, domain 2"/>
    <property type="match status" value="1"/>
</dbReference>
<evidence type="ECO:0000256" key="6">
    <source>
        <dbReference type="ARBA" id="ARBA00009320"/>
    </source>
</evidence>
<dbReference type="SUPFAM" id="SSF56752">
    <property type="entry name" value="D-aminoacid aminotransferase-like PLP-dependent enzymes"/>
    <property type="match status" value="1"/>
</dbReference>
<evidence type="ECO:0000256" key="1">
    <source>
        <dbReference type="ARBA" id="ARBA00001933"/>
    </source>
</evidence>
<comment type="pathway">
    <text evidence="5">Amino-acid biosynthesis; L-leucine biosynthesis; L-leucine from 3-methyl-2-oxobutanoate: step 4/4.</text>
</comment>
<evidence type="ECO:0000256" key="10">
    <source>
        <dbReference type="ARBA" id="ARBA00048798"/>
    </source>
</evidence>
<evidence type="ECO:0000256" key="7">
    <source>
        <dbReference type="ARBA" id="ARBA00013053"/>
    </source>
</evidence>
<reference evidence="12 13" key="1">
    <citation type="journal article" date="2016" name="Front. Microbiol.">
        <title>Genomic Resource of Rice Seed Associated Bacteria.</title>
        <authorList>
            <person name="Midha S."/>
            <person name="Bansal K."/>
            <person name="Sharma S."/>
            <person name="Kumar N."/>
            <person name="Patil P.P."/>
            <person name="Chaudhry V."/>
            <person name="Patil P.B."/>
        </authorList>
    </citation>
    <scope>NUCLEOTIDE SEQUENCE [LARGE SCALE GENOMIC DNA]</scope>
    <source>
        <strain evidence="12 13">NS331</strain>
    </source>
</reference>
<dbReference type="InterPro" id="IPR050571">
    <property type="entry name" value="Class-IV_PLP-Dep_Aminotrnsfr"/>
</dbReference>
<dbReference type="Gene3D" id="3.30.470.10">
    <property type="match status" value="1"/>
</dbReference>
<comment type="similarity">
    <text evidence="6">Belongs to the class-IV pyridoxal-phosphate-dependent aminotransferase family.</text>
</comment>
<accession>A0A147HCK7</accession>
<dbReference type="FunFam" id="3.20.10.10:FF:000002">
    <property type="entry name" value="D-alanine aminotransferase"/>
    <property type="match status" value="1"/>
</dbReference>
<proteinExistence type="inferred from homology"/>
<dbReference type="EC" id="2.6.1.42" evidence="7"/>
<protein>
    <recommendedName>
        <fullName evidence="7">branched-chain-amino-acid transaminase</fullName>
        <ecNumber evidence="7">2.6.1.42</ecNumber>
    </recommendedName>
</protein>
<dbReference type="RefSeq" id="WP_058640073.1">
    <property type="nucleotide sequence ID" value="NZ_LDSL01000004.1"/>
</dbReference>
<keyword evidence="12" id="KW-0808">Transferase</keyword>
<dbReference type="PATRIC" id="fig|433924.3.peg.3139"/>
<comment type="catalytic activity">
    <reaction evidence="9">
        <text>L-valine + 2-oxoglutarate = 3-methyl-2-oxobutanoate + L-glutamate</text>
        <dbReference type="Rhea" id="RHEA:24813"/>
        <dbReference type="ChEBI" id="CHEBI:11851"/>
        <dbReference type="ChEBI" id="CHEBI:16810"/>
        <dbReference type="ChEBI" id="CHEBI:29985"/>
        <dbReference type="ChEBI" id="CHEBI:57762"/>
        <dbReference type="EC" id="2.6.1.42"/>
    </reaction>
</comment>
<comment type="caution">
    <text evidence="12">The sequence shown here is derived from an EMBL/GenBank/DDBJ whole genome shotgun (WGS) entry which is preliminary data.</text>
</comment>
<dbReference type="InterPro" id="IPR043131">
    <property type="entry name" value="BCAT-like_N"/>
</dbReference>
<dbReference type="EMBL" id="LDSL01000004">
    <property type="protein sequence ID" value="KTT27885.1"/>
    <property type="molecule type" value="Genomic_DNA"/>
</dbReference>
<evidence type="ECO:0000256" key="5">
    <source>
        <dbReference type="ARBA" id="ARBA00005072"/>
    </source>
</evidence>
<evidence type="ECO:0000256" key="3">
    <source>
        <dbReference type="ARBA" id="ARBA00004824"/>
    </source>
</evidence>
<dbReference type="Proteomes" id="UP000072741">
    <property type="component" value="Unassembled WGS sequence"/>
</dbReference>
<evidence type="ECO:0000256" key="8">
    <source>
        <dbReference type="ARBA" id="ARBA00022898"/>
    </source>
</evidence>
<evidence type="ECO:0000256" key="9">
    <source>
        <dbReference type="ARBA" id="ARBA00048212"/>
    </source>
</evidence>
<comment type="catalytic activity">
    <reaction evidence="10">
        <text>L-isoleucine + 2-oxoglutarate = (S)-3-methyl-2-oxopentanoate + L-glutamate</text>
        <dbReference type="Rhea" id="RHEA:24801"/>
        <dbReference type="ChEBI" id="CHEBI:16810"/>
        <dbReference type="ChEBI" id="CHEBI:29985"/>
        <dbReference type="ChEBI" id="CHEBI:35146"/>
        <dbReference type="ChEBI" id="CHEBI:58045"/>
        <dbReference type="EC" id="2.6.1.42"/>
    </reaction>
</comment>
<sequence>MPVPPTPPVNQFDGGCVFIDGAYAPLSEAKISMFDWGFTRSDVTYDVATTWRGRFFRLDAHMDRFFRSLEKMHLAIPYDRAQLREILHGCVRAGGLQDAYVAMVCTRGVPAKGARDPRLAQNRFYAYAVPYVWIASREKQLAGIDLHVSERIRIAPESVDPTIKNYHWIDLVQSMFDAYDQGRDTSCMVDAQGNITEGPGFNVFAVKDGTVYTADRGVLEGISRRTAIELCGRFGIALRVGPLPAALLRSADEVFITSSGGGVLPIAKLDGRPLPAFPGPITTRLYDGYWEMHDEAGLNDPVSYQP</sequence>
<dbReference type="InterPro" id="IPR043132">
    <property type="entry name" value="BCAT-like_C"/>
</dbReference>
<comment type="function">
    <text evidence="2">Acts on leucine, isoleucine and valine.</text>
</comment>
<dbReference type="AlphaFoldDB" id="A0A147HCK7"/>
<dbReference type="Pfam" id="PF01063">
    <property type="entry name" value="Aminotran_4"/>
    <property type="match status" value="1"/>
</dbReference>
<evidence type="ECO:0000256" key="2">
    <source>
        <dbReference type="ARBA" id="ARBA00003109"/>
    </source>
</evidence>
<dbReference type="GO" id="GO:0004084">
    <property type="term" value="F:branched-chain-amino-acid transaminase activity"/>
    <property type="evidence" value="ECO:0007669"/>
    <property type="project" value="UniProtKB-EC"/>
</dbReference>
<comment type="pathway">
    <text evidence="4">Amino-acid biosynthesis; L-valine biosynthesis; L-valine from pyruvate: step 4/4.</text>
</comment>
<dbReference type="PANTHER" id="PTHR42743:SF11">
    <property type="entry name" value="AMINODEOXYCHORISMATE LYASE"/>
    <property type="match status" value="1"/>
</dbReference>
<comment type="pathway">
    <text evidence="3">Amino-acid biosynthesis; L-isoleucine biosynthesis; L-isoleucine from 2-oxobutanoate: step 4/4.</text>
</comment>
<comment type="cofactor">
    <cofactor evidence="1">
        <name>pyridoxal 5'-phosphate</name>
        <dbReference type="ChEBI" id="CHEBI:597326"/>
    </cofactor>
</comment>
<gene>
    <name evidence="12" type="ORF">NS331_00545</name>
</gene>
<organism evidence="12 13">
    <name type="scientific">Pseudacidovorax intermedius</name>
    <dbReference type="NCBI Taxonomy" id="433924"/>
    <lineage>
        <taxon>Bacteria</taxon>
        <taxon>Pseudomonadati</taxon>
        <taxon>Pseudomonadota</taxon>
        <taxon>Betaproteobacteria</taxon>
        <taxon>Burkholderiales</taxon>
        <taxon>Comamonadaceae</taxon>
        <taxon>Pseudacidovorax</taxon>
    </lineage>
</organism>
<dbReference type="InterPro" id="IPR036038">
    <property type="entry name" value="Aminotransferase-like"/>
</dbReference>
<dbReference type="GO" id="GO:0046394">
    <property type="term" value="P:carboxylic acid biosynthetic process"/>
    <property type="evidence" value="ECO:0007669"/>
    <property type="project" value="UniProtKB-ARBA"/>
</dbReference>
<dbReference type="PANTHER" id="PTHR42743">
    <property type="entry name" value="AMINO-ACID AMINOTRANSFERASE"/>
    <property type="match status" value="1"/>
</dbReference>
<dbReference type="GO" id="GO:0008652">
    <property type="term" value="P:amino acid biosynthetic process"/>
    <property type="evidence" value="ECO:0007669"/>
    <property type="project" value="UniProtKB-ARBA"/>
</dbReference>
<keyword evidence="8" id="KW-0663">Pyridoxal phosphate</keyword>
<evidence type="ECO:0000313" key="13">
    <source>
        <dbReference type="Proteomes" id="UP000072741"/>
    </source>
</evidence>
<evidence type="ECO:0000256" key="4">
    <source>
        <dbReference type="ARBA" id="ARBA00004931"/>
    </source>
</evidence>
<dbReference type="OrthoDB" id="9805628at2"/>
<evidence type="ECO:0000313" key="12">
    <source>
        <dbReference type="EMBL" id="KTT27885.1"/>
    </source>
</evidence>
<evidence type="ECO:0000256" key="11">
    <source>
        <dbReference type="ARBA" id="ARBA00049229"/>
    </source>
</evidence>
<name>A0A147HCK7_9BURK</name>
<comment type="catalytic activity">
    <reaction evidence="11">
        <text>L-leucine + 2-oxoglutarate = 4-methyl-2-oxopentanoate + L-glutamate</text>
        <dbReference type="Rhea" id="RHEA:18321"/>
        <dbReference type="ChEBI" id="CHEBI:16810"/>
        <dbReference type="ChEBI" id="CHEBI:17865"/>
        <dbReference type="ChEBI" id="CHEBI:29985"/>
        <dbReference type="ChEBI" id="CHEBI:57427"/>
        <dbReference type="EC" id="2.6.1.42"/>
    </reaction>
</comment>
<dbReference type="InterPro" id="IPR001544">
    <property type="entry name" value="Aminotrans_IV"/>
</dbReference>
<keyword evidence="13" id="KW-1185">Reference proteome</keyword>